<proteinExistence type="predicted"/>
<keyword evidence="2" id="KW-0238">DNA-binding</keyword>
<dbReference type="PANTHER" id="PTHR33204">
    <property type="entry name" value="TRANSCRIPTIONAL REGULATOR, MARR FAMILY"/>
    <property type="match status" value="1"/>
</dbReference>
<evidence type="ECO:0000256" key="2">
    <source>
        <dbReference type="ARBA" id="ARBA00023125"/>
    </source>
</evidence>
<dbReference type="PANTHER" id="PTHR33204:SF29">
    <property type="entry name" value="TRANSCRIPTIONAL REGULATOR"/>
    <property type="match status" value="1"/>
</dbReference>
<organism evidence="5 6">
    <name type="scientific">Actinoallomurus vinaceus</name>
    <dbReference type="NCBI Taxonomy" id="1080074"/>
    <lineage>
        <taxon>Bacteria</taxon>
        <taxon>Bacillati</taxon>
        <taxon>Actinomycetota</taxon>
        <taxon>Actinomycetes</taxon>
        <taxon>Streptosporangiales</taxon>
        <taxon>Thermomonosporaceae</taxon>
        <taxon>Actinoallomurus</taxon>
    </lineage>
</organism>
<keyword evidence="3" id="KW-0804">Transcription</keyword>
<reference evidence="6" key="1">
    <citation type="journal article" date="2019" name="Int. J. Syst. Evol. Microbiol.">
        <title>The Global Catalogue of Microorganisms (GCM) 10K type strain sequencing project: providing services to taxonomists for standard genome sequencing and annotation.</title>
        <authorList>
            <consortium name="The Broad Institute Genomics Platform"/>
            <consortium name="The Broad Institute Genome Sequencing Center for Infectious Disease"/>
            <person name="Wu L."/>
            <person name="Ma J."/>
        </authorList>
    </citation>
    <scope>NUCLEOTIDE SEQUENCE [LARGE SCALE GENOMIC DNA]</scope>
    <source>
        <strain evidence="6">JCM 17939</strain>
    </source>
</reference>
<dbReference type="EMBL" id="BAABHK010000002">
    <property type="protein sequence ID" value="GAA4622358.1"/>
    <property type="molecule type" value="Genomic_DNA"/>
</dbReference>
<evidence type="ECO:0000256" key="1">
    <source>
        <dbReference type="ARBA" id="ARBA00023015"/>
    </source>
</evidence>
<dbReference type="InterPro" id="IPR036388">
    <property type="entry name" value="WH-like_DNA-bd_sf"/>
</dbReference>
<feature type="domain" description="HTH hxlR-type" evidence="4">
    <location>
        <begin position="6"/>
        <end position="109"/>
    </location>
</feature>
<dbReference type="Pfam" id="PF01638">
    <property type="entry name" value="HxlR"/>
    <property type="match status" value="1"/>
</dbReference>
<comment type="caution">
    <text evidence="5">The sequence shown here is derived from an EMBL/GenBank/DDBJ whole genome shotgun (WGS) entry which is preliminary data.</text>
</comment>
<gene>
    <name evidence="5" type="ORF">GCM10023196_014220</name>
</gene>
<dbReference type="InterPro" id="IPR002577">
    <property type="entry name" value="HTH_HxlR"/>
</dbReference>
<accession>A0ABP8U2G9</accession>
<sequence length="134" mass="14650">MSGRRCQTFVGGLDAAIDVVGGKWKVLILWTLSGGPKRFGELKRSLDGVSEKMLIQHLRELERDEVVHREVHNVVPPKVEYSLTAFGTTLIEALRPLGDWGCEHKTRLEAIRNAPDHAAGAPVPAGTARGAMET</sequence>
<dbReference type="InterPro" id="IPR036390">
    <property type="entry name" value="WH_DNA-bd_sf"/>
</dbReference>
<name>A0ABP8U2G9_9ACTN</name>
<evidence type="ECO:0000256" key="3">
    <source>
        <dbReference type="ARBA" id="ARBA00023163"/>
    </source>
</evidence>
<dbReference type="SUPFAM" id="SSF46785">
    <property type="entry name" value="Winged helix' DNA-binding domain"/>
    <property type="match status" value="1"/>
</dbReference>
<dbReference type="Proteomes" id="UP001501442">
    <property type="component" value="Unassembled WGS sequence"/>
</dbReference>
<evidence type="ECO:0000313" key="6">
    <source>
        <dbReference type="Proteomes" id="UP001501442"/>
    </source>
</evidence>
<keyword evidence="6" id="KW-1185">Reference proteome</keyword>
<dbReference type="PROSITE" id="PS51118">
    <property type="entry name" value="HTH_HXLR"/>
    <property type="match status" value="1"/>
</dbReference>
<evidence type="ECO:0000259" key="4">
    <source>
        <dbReference type="PROSITE" id="PS51118"/>
    </source>
</evidence>
<evidence type="ECO:0000313" key="5">
    <source>
        <dbReference type="EMBL" id="GAA4622358.1"/>
    </source>
</evidence>
<dbReference type="Gene3D" id="1.10.10.10">
    <property type="entry name" value="Winged helix-like DNA-binding domain superfamily/Winged helix DNA-binding domain"/>
    <property type="match status" value="1"/>
</dbReference>
<dbReference type="RefSeq" id="WP_345429840.1">
    <property type="nucleotide sequence ID" value="NZ_BAABHK010000002.1"/>
</dbReference>
<keyword evidence="1" id="KW-0805">Transcription regulation</keyword>
<protein>
    <submittedName>
        <fullName evidence="5">Helix-turn-helix domain-containing protein</fullName>
    </submittedName>
</protein>